<evidence type="ECO:0000313" key="2">
    <source>
        <dbReference type="Proteomes" id="UP000019243"/>
    </source>
</evidence>
<evidence type="ECO:0000313" key="1">
    <source>
        <dbReference type="EMBL" id="EUJ35764.1"/>
    </source>
</evidence>
<dbReference type="Proteomes" id="UP000019243">
    <property type="component" value="Unassembled WGS sequence"/>
</dbReference>
<reference evidence="1 2" key="1">
    <citation type="submission" date="2012-12" db="EMBL/GenBank/DDBJ databases">
        <title>Novel taxa of Listeriaceae from agricultural environments in the United States.</title>
        <authorList>
            <person name="den Bakker H.C."/>
            <person name="Allred A."/>
            <person name="Warchocki S."/>
            <person name="Wright E.M."/>
            <person name="Burrell A."/>
            <person name="Nightingale K.K."/>
            <person name="Kephart D."/>
            <person name="Wiedmann M."/>
        </authorList>
    </citation>
    <scope>NUCLEOTIDE SEQUENCE [LARGE SCALE GENOMIC DNA]</scope>
    <source>
        <strain evidence="1 2">FSL F6-1037</strain>
    </source>
</reference>
<proteinExistence type="predicted"/>
<name>W7C8E1_9LIST</name>
<dbReference type="RefSeq" id="WP_035315524.1">
    <property type="nucleotide sequence ID" value="NZ_AODH01000052.1"/>
</dbReference>
<protein>
    <submittedName>
        <fullName evidence="1">Uncharacterized protein</fullName>
    </submittedName>
</protein>
<organism evidence="1 2">
    <name type="scientific">Brochothrix campestris FSL F6-1037</name>
    <dbReference type="NCBI Taxonomy" id="1265861"/>
    <lineage>
        <taxon>Bacteria</taxon>
        <taxon>Bacillati</taxon>
        <taxon>Bacillota</taxon>
        <taxon>Bacilli</taxon>
        <taxon>Bacillales</taxon>
        <taxon>Listeriaceae</taxon>
        <taxon>Brochothrix</taxon>
    </lineage>
</organism>
<dbReference type="EMBL" id="AODH01000052">
    <property type="protein sequence ID" value="EUJ35764.1"/>
    <property type="molecule type" value="Genomic_DNA"/>
</dbReference>
<gene>
    <name evidence="1" type="ORF">BCAMP_11390</name>
</gene>
<dbReference type="AlphaFoldDB" id="W7C8E1"/>
<accession>W7C8E1</accession>
<keyword evidence="2" id="KW-1185">Reference proteome</keyword>
<sequence>MKDQRTIKKEKQRMFIILGDLYDEHKPLDYKHPAGSNSECETCQRIAKCSDIINKLEKEIDKLEPKKIKQASLAYYEPTQKRVPIKVNKFKVFHVRTKEGNEYYYRVLTKKEVLKDFDKDELKHLELTVIEESDWDSIVLESGKQGFVILQTIIRKDKTGRIGEKSYSNVKSIKECTRKESDDFIFYDGENHEEVIVFCEPSPAQQTKKRKQNSYRFQTRVICY</sequence>
<comment type="caution">
    <text evidence="1">The sequence shown here is derived from an EMBL/GenBank/DDBJ whole genome shotgun (WGS) entry which is preliminary data.</text>
</comment>